<reference evidence="3" key="1">
    <citation type="journal article" date="2019" name="Int. J. Syst. Evol. Microbiol.">
        <title>The Global Catalogue of Microorganisms (GCM) 10K type strain sequencing project: providing services to taxonomists for standard genome sequencing and annotation.</title>
        <authorList>
            <consortium name="The Broad Institute Genomics Platform"/>
            <consortium name="The Broad Institute Genome Sequencing Center for Infectious Disease"/>
            <person name="Wu L."/>
            <person name="Ma J."/>
        </authorList>
    </citation>
    <scope>NUCLEOTIDE SEQUENCE [LARGE SCALE GENOMIC DNA]</scope>
    <source>
        <strain evidence="3">JCM 9377</strain>
    </source>
</reference>
<sequence>MKRATLYGAAAVLAAVPFAAVPAHAEQAPPSVVVTEGGILHVGEKVHVHGADFAANARVRFTVCGGLGCTASTRTSVRRAGSDGSFDGTVVLQGVPDGLGATTAVVVQTYDPATGTWIDGPAGEKFILRYLAEPAGVVPPPRLVPPDGTVVIKGAFKYLDANLRKVPYRGPVVMYNPLYEDTVDSGVTDRRGRFELSAPVTGTPQVPPTGLQTWWVETDEQTIDGTTAKYVTETES</sequence>
<keyword evidence="1" id="KW-0732">Signal</keyword>
<comment type="caution">
    <text evidence="2">The sequence shown here is derived from an EMBL/GenBank/DDBJ whole genome shotgun (WGS) entry which is preliminary data.</text>
</comment>
<evidence type="ECO:0008006" key="4">
    <source>
        <dbReference type="Google" id="ProtNLM"/>
    </source>
</evidence>
<organism evidence="2 3">
    <name type="scientific">Actinocorallia longicatena</name>
    <dbReference type="NCBI Taxonomy" id="111803"/>
    <lineage>
        <taxon>Bacteria</taxon>
        <taxon>Bacillati</taxon>
        <taxon>Actinomycetota</taxon>
        <taxon>Actinomycetes</taxon>
        <taxon>Streptosporangiales</taxon>
        <taxon>Thermomonosporaceae</taxon>
        <taxon>Actinocorallia</taxon>
    </lineage>
</organism>
<gene>
    <name evidence="2" type="ORF">GCM10010468_75920</name>
</gene>
<name>A0ABP6QLA9_9ACTN</name>
<dbReference type="RefSeq" id="WP_344838661.1">
    <property type="nucleotide sequence ID" value="NZ_BAAAUV010000038.1"/>
</dbReference>
<feature type="signal peptide" evidence="1">
    <location>
        <begin position="1"/>
        <end position="25"/>
    </location>
</feature>
<evidence type="ECO:0000313" key="2">
    <source>
        <dbReference type="EMBL" id="GAA3239635.1"/>
    </source>
</evidence>
<proteinExistence type="predicted"/>
<evidence type="ECO:0000313" key="3">
    <source>
        <dbReference type="Proteomes" id="UP001501237"/>
    </source>
</evidence>
<feature type="chain" id="PRO_5046178203" description="Carboxypeptidase regulatory-like domain-containing protein" evidence="1">
    <location>
        <begin position="26"/>
        <end position="236"/>
    </location>
</feature>
<dbReference type="Proteomes" id="UP001501237">
    <property type="component" value="Unassembled WGS sequence"/>
</dbReference>
<accession>A0ABP6QLA9</accession>
<protein>
    <recommendedName>
        <fullName evidence="4">Carboxypeptidase regulatory-like domain-containing protein</fullName>
    </recommendedName>
</protein>
<dbReference type="EMBL" id="BAAAUV010000038">
    <property type="protein sequence ID" value="GAA3239635.1"/>
    <property type="molecule type" value="Genomic_DNA"/>
</dbReference>
<keyword evidence="3" id="KW-1185">Reference proteome</keyword>
<evidence type="ECO:0000256" key="1">
    <source>
        <dbReference type="SAM" id="SignalP"/>
    </source>
</evidence>